<feature type="region of interest" description="Disordered" evidence="4">
    <location>
        <begin position="52"/>
        <end position="72"/>
    </location>
</feature>
<accession>A0A9D4UJ18</accession>
<sequence length="643" mass="71892">MARSLAVGRPYLAMWVATLCVSSRSHKPNRSYFHRRNGKVFSKREGQSGNLGYCNANMQDEGQTSTSKDEAQNTSFQQEVQAICQILHENFWGDNAAEKLKQALKKLTANHVLEVLKRMENVEVSVGFFLWADAHVKKGDWGKAKDIYAQMASSGPSPDSITYNTLIDGLTKLKRMNDAYLLLGELIRSGYSSTSDSYNILMKGLCQEGRVNEAYCLMSNMLRNGCRPTVVTHNIMIDGMCKIGKVEDAAKILGAMHEFECSPDTHTYTVMINGYTEAGQMDKAWSLFLELKNKGYIPDVITYGVLMDGFCKANRLEAAFELLVEMLGRKISLNTIVYTMFLDCLCKSNKAKLAHTILDDMVCNHCIPDAITYRALMNGLSKSGQTSRAYDIMMSLVKENTYPSLSNCKALIDGLCKSGLIEEAMTWFDKLNERKVDIITYKLLIGSASRAGRLDDASKLLKKMSQAGFDTSRKYYLNIILGFCNQGRFDSACKVFEDLVSAKIILSEVTSKDLGDLYCDGRDTNSASTLLYKALENAPANHFSSFVEVSRIYKRSSIDKELNFPQEDEAPCFHFVAAYHLSSPHIVSETLSMGEWECLSSNIQTYVTSVESGSGRWTDMAENSVNRCNRLLRLDQEKALASI</sequence>
<keyword evidence="6" id="KW-1185">Reference proteome</keyword>
<keyword evidence="2" id="KW-0677">Repeat</keyword>
<dbReference type="EMBL" id="JABFUD020000016">
    <property type="protein sequence ID" value="KAI5068457.1"/>
    <property type="molecule type" value="Genomic_DNA"/>
</dbReference>
<feature type="repeat" description="PPR" evidence="3">
    <location>
        <begin position="334"/>
        <end position="368"/>
    </location>
</feature>
<dbReference type="PANTHER" id="PTHR46128">
    <property type="entry name" value="MITOCHONDRIAL GROUP I INTRON SPLICING FACTOR CCM1"/>
    <property type="match status" value="1"/>
</dbReference>
<dbReference type="PANTHER" id="PTHR46128:SF211">
    <property type="entry name" value="PENTACOTRIPEPTIDE-REPEAT REGION OF PRORP DOMAIN-CONTAINING PROTEIN"/>
    <property type="match status" value="1"/>
</dbReference>
<evidence type="ECO:0000256" key="4">
    <source>
        <dbReference type="SAM" id="MobiDB-lite"/>
    </source>
</evidence>
<dbReference type="InterPro" id="IPR011990">
    <property type="entry name" value="TPR-like_helical_dom_sf"/>
</dbReference>
<evidence type="ECO:0008006" key="7">
    <source>
        <dbReference type="Google" id="ProtNLM"/>
    </source>
</evidence>
<evidence type="ECO:0000313" key="5">
    <source>
        <dbReference type="EMBL" id="KAI5068457.1"/>
    </source>
</evidence>
<dbReference type="InterPro" id="IPR002885">
    <property type="entry name" value="PPR_rpt"/>
</dbReference>
<feature type="repeat" description="PPR" evidence="3">
    <location>
        <begin position="264"/>
        <end position="298"/>
    </location>
</feature>
<dbReference type="Pfam" id="PF01535">
    <property type="entry name" value="PPR"/>
    <property type="match status" value="2"/>
</dbReference>
<feature type="repeat" description="PPR" evidence="3">
    <location>
        <begin position="437"/>
        <end position="471"/>
    </location>
</feature>
<dbReference type="OrthoDB" id="185373at2759"/>
<feature type="repeat" description="PPR" evidence="3">
    <location>
        <begin position="299"/>
        <end position="333"/>
    </location>
</feature>
<reference evidence="5" key="1">
    <citation type="submission" date="2021-01" db="EMBL/GenBank/DDBJ databases">
        <title>Adiantum capillus-veneris genome.</title>
        <authorList>
            <person name="Fang Y."/>
            <person name="Liao Q."/>
        </authorList>
    </citation>
    <scope>NUCLEOTIDE SEQUENCE</scope>
    <source>
        <strain evidence="5">H3</strain>
        <tissue evidence="5">Leaf</tissue>
    </source>
</reference>
<dbReference type="Pfam" id="PF13041">
    <property type="entry name" value="PPR_2"/>
    <property type="match status" value="4"/>
</dbReference>
<organism evidence="5 6">
    <name type="scientific">Adiantum capillus-veneris</name>
    <name type="common">Maidenhair fern</name>
    <dbReference type="NCBI Taxonomy" id="13818"/>
    <lineage>
        <taxon>Eukaryota</taxon>
        <taxon>Viridiplantae</taxon>
        <taxon>Streptophyta</taxon>
        <taxon>Embryophyta</taxon>
        <taxon>Tracheophyta</taxon>
        <taxon>Polypodiopsida</taxon>
        <taxon>Polypodiidae</taxon>
        <taxon>Polypodiales</taxon>
        <taxon>Pteridineae</taxon>
        <taxon>Pteridaceae</taxon>
        <taxon>Vittarioideae</taxon>
        <taxon>Adiantum</taxon>
    </lineage>
</organism>
<dbReference type="Pfam" id="PF12854">
    <property type="entry name" value="PPR_1"/>
    <property type="match status" value="1"/>
</dbReference>
<name>A0A9D4UJ18_ADICA</name>
<dbReference type="InterPro" id="IPR050872">
    <property type="entry name" value="PPR_P_subfamily"/>
</dbReference>
<dbReference type="PROSITE" id="PS51375">
    <property type="entry name" value="PPR"/>
    <property type="match status" value="8"/>
</dbReference>
<dbReference type="NCBIfam" id="TIGR00756">
    <property type="entry name" value="PPR"/>
    <property type="match status" value="9"/>
</dbReference>
<dbReference type="Gene3D" id="1.25.40.10">
    <property type="entry name" value="Tetratricopeptide repeat domain"/>
    <property type="match status" value="4"/>
</dbReference>
<proteinExistence type="inferred from homology"/>
<feature type="repeat" description="PPR" evidence="3">
    <location>
        <begin position="369"/>
        <end position="403"/>
    </location>
</feature>
<dbReference type="AlphaFoldDB" id="A0A9D4UJ18"/>
<gene>
    <name evidence="5" type="ORF">GOP47_0016802</name>
</gene>
<evidence type="ECO:0000256" key="3">
    <source>
        <dbReference type="PROSITE-ProRule" id="PRU00708"/>
    </source>
</evidence>
<evidence type="ECO:0000256" key="2">
    <source>
        <dbReference type="ARBA" id="ARBA00022737"/>
    </source>
</evidence>
<protein>
    <recommendedName>
        <fullName evidence="7">Pentatricopeptide repeat-containing protein</fullName>
    </recommendedName>
</protein>
<comment type="caution">
    <text evidence="5">The sequence shown here is derived from an EMBL/GenBank/DDBJ whole genome shotgun (WGS) entry which is preliminary data.</text>
</comment>
<feature type="compositionally biased region" description="Polar residues" evidence="4">
    <location>
        <begin position="56"/>
        <end position="72"/>
    </location>
</feature>
<feature type="repeat" description="PPR" evidence="3">
    <location>
        <begin position="159"/>
        <end position="193"/>
    </location>
</feature>
<feature type="repeat" description="PPR" evidence="3">
    <location>
        <begin position="194"/>
        <end position="228"/>
    </location>
</feature>
<evidence type="ECO:0000313" key="6">
    <source>
        <dbReference type="Proteomes" id="UP000886520"/>
    </source>
</evidence>
<feature type="repeat" description="PPR" evidence="3">
    <location>
        <begin position="229"/>
        <end position="263"/>
    </location>
</feature>
<dbReference type="Proteomes" id="UP000886520">
    <property type="component" value="Chromosome 16"/>
</dbReference>
<evidence type="ECO:0000256" key="1">
    <source>
        <dbReference type="ARBA" id="ARBA00007626"/>
    </source>
</evidence>
<comment type="similarity">
    <text evidence="1">Belongs to the PPR family. P subfamily.</text>
</comment>